<dbReference type="GO" id="GO:0005886">
    <property type="term" value="C:plasma membrane"/>
    <property type="evidence" value="ECO:0007669"/>
    <property type="project" value="TreeGrafter"/>
</dbReference>
<dbReference type="InterPro" id="IPR051267">
    <property type="entry name" value="STEAP_metalloreductase"/>
</dbReference>
<evidence type="ECO:0000313" key="8">
    <source>
        <dbReference type="Proteomes" id="UP000515152"/>
    </source>
</evidence>
<dbReference type="Proteomes" id="UP000515152">
    <property type="component" value="Chromosome 17"/>
</dbReference>
<evidence type="ECO:0000259" key="7">
    <source>
        <dbReference type="Pfam" id="PF01794"/>
    </source>
</evidence>
<protein>
    <submittedName>
        <fullName evidence="9">STEAP family member 1B isoform X1</fullName>
    </submittedName>
</protein>
<gene>
    <name evidence="9" type="primary">LOC105910883</name>
</gene>
<comment type="similarity">
    <text evidence="2">Belongs to the STEAP family.</text>
</comment>
<keyword evidence="4 6" id="KW-1133">Transmembrane helix</keyword>
<evidence type="ECO:0000256" key="2">
    <source>
        <dbReference type="ARBA" id="ARBA00007729"/>
    </source>
</evidence>
<name>A0A8M1KUL0_CLUHA</name>
<sequence length="348" mass="40306">MEKIQTDSTVTENVEDCLELSEIRNGIESTQTTEKAQMLRETCPPPLLSSYPVEEFELPADLRLQELPLFPQWHLPLKLTAFLMTSTFLYTLLRDVLQPLVSLSRNDSYKIPILVMNKVLPWTSITLLATVYLPGVLAAILQLHRGTKYSRFPGWLEEWMSVRKQLGLLSFLLAALHAIYSLSYPMRRSYRYKLLNWAYQQVQQNKDDAWVEDDVWRMEIYISLGIMGFGVLAVIAVSSLPSVSESFNWREFQFIQVTKGKLSRRHVCSFSFMTPQNVSHLSTPFCLPCRELWDIWLCCCARLTRWSLVGVSGWSQSITYGTPHHPLSWPPSFLLLCYWSRRSCHCHV</sequence>
<accession>A0A8M1KUL0</accession>
<dbReference type="InterPro" id="IPR013130">
    <property type="entry name" value="Fe3_Rdtase_TM_dom"/>
</dbReference>
<dbReference type="PANTHER" id="PTHR14239">
    <property type="entry name" value="DUDULIN-RELATED"/>
    <property type="match status" value="1"/>
</dbReference>
<keyword evidence="3 6" id="KW-0812">Transmembrane</keyword>
<proteinExistence type="inferred from homology"/>
<feature type="transmembrane region" description="Helical" evidence="6">
    <location>
        <begin position="166"/>
        <end position="186"/>
    </location>
</feature>
<keyword evidence="8" id="KW-1185">Reference proteome</keyword>
<evidence type="ECO:0000256" key="4">
    <source>
        <dbReference type="ARBA" id="ARBA00022989"/>
    </source>
</evidence>
<dbReference type="GeneID" id="105910883"/>
<reference evidence="9" key="1">
    <citation type="submission" date="2025-08" db="UniProtKB">
        <authorList>
            <consortium name="RefSeq"/>
        </authorList>
    </citation>
    <scope>IDENTIFICATION</scope>
</reference>
<evidence type="ECO:0000256" key="6">
    <source>
        <dbReference type="SAM" id="Phobius"/>
    </source>
</evidence>
<dbReference type="AlphaFoldDB" id="A0A8M1KUL0"/>
<dbReference type="OrthoDB" id="550646at2759"/>
<dbReference type="RefSeq" id="XP_042566158.1">
    <property type="nucleotide sequence ID" value="XM_042710224.1"/>
</dbReference>
<evidence type="ECO:0000256" key="5">
    <source>
        <dbReference type="ARBA" id="ARBA00023136"/>
    </source>
</evidence>
<feature type="transmembrane region" description="Helical" evidence="6">
    <location>
        <begin position="220"/>
        <end position="240"/>
    </location>
</feature>
<dbReference type="GO" id="GO:0005768">
    <property type="term" value="C:endosome"/>
    <property type="evidence" value="ECO:0007669"/>
    <property type="project" value="TreeGrafter"/>
</dbReference>
<feature type="transmembrane region" description="Helical" evidence="6">
    <location>
        <begin position="119"/>
        <end position="141"/>
    </location>
</feature>
<dbReference type="Pfam" id="PF01794">
    <property type="entry name" value="Ferric_reduct"/>
    <property type="match status" value="1"/>
</dbReference>
<dbReference type="PANTHER" id="PTHR14239:SF3">
    <property type="entry name" value="METALLOREDUCTASE STEAP1-RELATED"/>
    <property type="match status" value="1"/>
</dbReference>
<comment type="subcellular location">
    <subcellularLocation>
        <location evidence="1">Membrane</location>
        <topology evidence="1">Multi-pass membrane protein</topology>
    </subcellularLocation>
</comment>
<organism evidence="8 9">
    <name type="scientific">Clupea harengus</name>
    <name type="common">Atlantic herring</name>
    <dbReference type="NCBI Taxonomy" id="7950"/>
    <lineage>
        <taxon>Eukaryota</taxon>
        <taxon>Metazoa</taxon>
        <taxon>Chordata</taxon>
        <taxon>Craniata</taxon>
        <taxon>Vertebrata</taxon>
        <taxon>Euteleostomi</taxon>
        <taxon>Actinopterygii</taxon>
        <taxon>Neopterygii</taxon>
        <taxon>Teleostei</taxon>
        <taxon>Clupei</taxon>
        <taxon>Clupeiformes</taxon>
        <taxon>Clupeoidei</taxon>
        <taxon>Clupeidae</taxon>
        <taxon>Clupea</taxon>
    </lineage>
</organism>
<evidence type="ECO:0000256" key="3">
    <source>
        <dbReference type="ARBA" id="ARBA00022692"/>
    </source>
</evidence>
<evidence type="ECO:0000313" key="9">
    <source>
        <dbReference type="RefSeq" id="XP_042566158.1"/>
    </source>
</evidence>
<keyword evidence="5 6" id="KW-0472">Membrane</keyword>
<evidence type="ECO:0000256" key="1">
    <source>
        <dbReference type="ARBA" id="ARBA00004141"/>
    </source>
</evidence>
<feature type="domain" description="Ferric oxidoreductase" evidence="7">
    <location>
        <begin position="122"/>
        <end position="256"/>
    </location>
</feature>